<name>A0A833SL77_PHYIN</name>
<keyword evidence="3" id="KW-1185">Reference proteome</keyword>
<dbReference type="AlphaFoldDB" id="A0A833SL77"/>
<accession>A0A833SL77</accession>
<dbReference type="Proteomes" id="UP000602510">
    <property type="component" value="Unassembled WGS sequence"/>
</dbReference>
<feature type="region of interest" description="Disordered" evidence="1">
    <location>
        <begin position="204"/>
        <end position="225"/>
    </location>
</feature>
<protein>
    <submittedName>
        <fullName evidence="2">Uncharacterized protein</fullName>
    </submittedName>
</protein>
<reference evidence="2" key="1">
    <citation type="submission" date="2020-04" db="EMBL/GenBank/DDBJ databases">
        <title>Hybrid Assembly of Korean Phytophthora infestans isolates.</title>
        <authorList>
            <person name="Prokchorchik M."/>
            <person name="Lee Y."/>
            <person name="Seo J."/>
            <person name="Cho J.-H."/>
            <person name="Park Y.-E."/>
            <person name="Jang D.-C."/>
            <person name="Im J.-S."/>
            <person name="Choi J.-G."/>
            <person name="Park H.-J."/>
            <person name="Lee G.-B."/>
            <person name="Lee Y.-G."/>
            <person name="Hong S.-Y."/>
            <person name="Cho K."/>
            <person name="Sohn K.H."/>
        </authorList>
    </citation>
    <scope>NUCLEOTIDE SEQUENCE</scope>
    <source>
        <strain evidence="2">KR_1_A1</strain>
    </source>
</reference>
<feature type="region of interest" description="Disordered" evidence="1">
    <location>
        <begin position="33"/>
        <end position="106"/>
    </location>
</feature>
<feature type="compositionally biased region" description="Acidic residues" evidence="1">
    <location>
        <begin position="36"/>
        <end position="45"/>
    </location>
</feature>
<gene>
    <name evidence="2" type="ORF">GN244_ATG12520</name>
</gene>
<organism evidence="2 3">
    <name type="scientific">Phytophthora infestans</name>
    <name type="common">Potato late blight agent</name>
    <name type="synonym">Botrytis infestans</name>
    <dbReference type="NCBI Taxonomy" id="4787"/>
    <lineage>
        <taxon>Eukaryota</taxon>
        <taxon>Sar</taxon>
        <taxon>Stramenopiles</taxon>
        <taxon>Oomycota</taxon>
        <taxon>Peronosporomycetes</taxon>
        <taxon>Peronosporales</taxon>
        <taxon>Peronosporaceae</taxon>
        <taxon>Phytophthora</taxon>
    </lineage>
</organism>
<sequence length="259" mass="29120">MFPTISVSDSEAQYSGIAITSSGTFDASLAAALDLSDSDEDEEERREEPCANDVDGDKRRYGELSPNPDANTTFRPQGVTEEVPQRSAGRPPKPTPTTPPMTSPDGAVLFRDPGRAVADAREKACNPVSPVSAIDSEAKILQLVNELRDSRPSLKRNAQRPRSVSKTAWKADYRVKEAHGSDTNDMTRLLIFYRAESDRKAETAELRRHEEKAQRDAVKWKAEKEENRRQFEARMELERSEARERHSEMMMTLAKLINK</sequence>
<proteinExistence type="predicted"/>
<comment type="caution">
    <text evidence="2">The sequence shown here is derived from an EMBL/GenBank/DDBJ whole genome shotgun (WGS) entry which is preliminary data.</text>
</comment>
<feature type="compositionally biased region" description="Pro residues" evidence="1">
    <location>
        <begin position="91"/>
        <end position="102"/>
    </location>
</feature>
<evidence type="ECO:0000256" key="1">
    <source>
        <dbReference type="SAM" id="MobiDB-lite"/>
    </source>
</evidence>
<dbReference type="EMBL" id="WSZM01000314">
    <property type="protein sequence ID" value="KAF4035453.1"/>
    <property type="molecule type" value="Genomic_DNA"/>
</dbReference>
<evidence type="ECO:0000313" key="2">
    <source>
        <dbReference type="EMBL" id="KAF4035453.1"/>
    </source>
</evidence>
<evidence type="ECO:0000313" key="3">
    <source>
        <dbReference type="Proteomes" id="UP000602510"/>
    </source>
</evidence>